<dbReference type="InterPro" id="IPR044281">
    <property type="entry name" value="IMP4/RPF1"/>
</dbReference>
<dbReference type="GO" id="GO:0000460">
    <property type="term" value="P:maturation of 5.8S rRNA"/>
    <property type="evidence" value="ECO:0007669"/>
    <property type="project" value="TreeGrafter"/>
</dbReference>
<evidence type="ECO:0000259" key="2">
    <source>
        <dbReference type="PROSITE" id="PS50833"/>
    </source>
</evidence>
<dbReference type="GO" id="GO:0000470">
    <property type="term" value="P:maturation of LSU-rRNA"/>
    <property type="evidence" value="ECO:0007669"/>
    <property type="project" value="TreeGrafter"/>
</dbReference>
<evidence type="ECO:0000313" key="3">
    <source>
        <dbReference type="EMBL" id="CAD9308523.1"/>
    </source>
</evidence>
<dbReference type="PANTHER" id="PTHR22734">
    <property type="entry name" value="U3 SMALL NUCLEOLAR RIBONUCLEOPROTEIN PROTEIN IMP4"/>
    <property type="match status" value="1"/>
</dbReference>
<dbReference type="GO" id="GO:0005730">
    <property type="term" value="C:nucleolus"/>
    <property type="evidence" value="ECO:0007669"/>
    <property type="project" value="TreeGrafter"/>
</dbReference>
<dbReference type="GO" id="GO:0030687">
    <property type="term" value="C:preribosome, large subunit precursor"/>
    <property type="evidence" value="ECO:0007669"/>
    <property type="project" value="TreeGrafter"/>
</dbReference>
<evidence type="ECO:0000256" key="1">
    <source>
        <dbReference type="SAM" id="MobiDB-lite"/>
    </source>
</evidence>
<sequence>MKVKSARRSRGSKKNKAKSKVNKKAAEAAAAAALKAAAIEDPSSFAVRLPTPSFSHIRNKERRADALQSFRAERAKETRKRKKLASELVEEGVLPKREPVTQESTAVPNATALRDTHKARRRGLEGLQTSALAPSSAVPEHVHGTDGEVAADMATDKLADALTVAEDGTSRSPKIWVTTQKHAPPQLIEAVTKEIVPLFPCAKYVPRRGADIGAICEEATSLGYSDVLMVTSTNKRIDSLYLMHLPAGPSAFFNLTSLMPAAKIQGKGKVKRRVAPELILNNFSSRLGHSLGRMFAALWPRQPDYKSRRVITLHNQRDFIFFRQHRYVFDAVDEARLQEIGPRFTLKLRALQTGLWDSKNGQYEWRAKSDVVDASARTKWFN</sequence>
<dbReference type="SMART" id="SM00879">
    <property type="entry name" value="Brix"/>
    <property type="match status" value="1"/>
</dbReference>
<organism evidence="3">
    <name type="scientific">Sexangularia sp. CB-2014</name>
    <dbReference type="NCBI Taxonomy" id="1486929"/>
    <lineage>
        <taxon>Eukaryota</taxon>
        <taxon>Amoebozoa</taxon>
        <taxon>Tubulinea</taxon>
        <taxon>Elardia</taxon>
        <taxon>Arcellinida</taxon>
        <taxon>Arcellinida incertae sedis</taxon>
        <taxon>Sexangularia</taxon>
    </lineage>
</organism>
<protein>
    <recommendedName>
        <fullName evidence="2">Brix domain-containing protein</fullName>
    </recommendedName>
</protein>
<dbReference type="Gene3D" id="3.40.50.10480">
    <property type="entry name" value="Probable brix-domain ribosomal biogenesis protein"/>
    <property type="match status" value="1"/>
</dbReference>
<feature type="compositionally biased region" description="Basic residues" evidence="1">
    <location>
        <begin position="1"/>
        <end position="23"/>
    </location>
</feature>
<dbReference type="Pfam" id="PF04427">
    <property type="entry name" value="Brix"/>
    <property type="match status" value="1"/>
</dbReference>
<name>A0A7S1VR86_9EUKA</name>
<proteinExistence type="predicted"/>
<dbReference type="InterPro" id="IPR007109">
    <property type="entry name" value="Brix"/>
</dbReference>
<feature type="region of interest" description="Disordered" evidence="1">
    <location>
        <begin position="1"/>
        <end position="25"/>
    </location>
</feature>
<accession>A0A7S1VR86</accession>
<dbReference type="PROSITE" id="PS50833">
    <property type="entry name" value="BRIX"/>
    <property type="match status" value="1"/>
</dbReference>
<dbReference type="EMBL" id="HBGL01015267">
    <property type="protein sequence ID" value="CAD9308523.1"/>
    <property type="molecule type" value="Transcribed_RNA"/>
</dbReference>
<gene>
    <name evidence="3" type="ORF">SSP0437_LOCUS11949</name>
</gene>
<dbReference type="AlphaFoldDB" id="A0A7S1VR86"/>
<dbReference type="GO" id="GO:0042134">
    <property type="term" value="F:rRNA primary transcript binding"/>
    <property type="evidence" value="ECO:0007669"/>
    <property type="project" value="InterPro"/>
</dbReference>
<dbReference type="PANTHER" id="PTHR22734:SF3">
    <property type="entry name" value="RIBOSOME PRODUCTION FACTOR 1"/>
    <property type="match status" value="1"/>
</dbReference>
<dbReference type="SUPFAM" id="SSF52954">
    <property type="entry name" value="Class II aaRS ABD-related"/>
    <property type="match status" value="1"/>
</dbReference>
<feature type="domain" description="Brix" evidence="2">
    <location>
        <begin position="174"/>
        <end position="357"/>
    </location>
</feature>
<reference evidence="3" key="1">
    <citation type="submission" date="2021-01" db="EMBL/GenBank/DDBJ databases">
        <authorList>
            <person name="Corre E."/>
            <person name="Pelletier E."/>
            <person name="Niang G."/>
            <person name="Scheremetjew M."/>
            <person name="Finn R."/>
            <person name="Kale V."/>
            <person name="Holt S."/>
            <person name="Cochrane G."/>
            <person name="Meng A."/>
            <person name="Brown T."/>
            <person name="Cohen L."/>
        </authorList>
    </citation>
    <scope>NUCLEOTIDE SEQUENCE</scope>
    <source>
        <strain evidence="3">ATCC 50979</strain>
    </source>
</reference>